<evidence type="ECO:0000313" key="1">
    <source>
        <dbReference type="EMBL" id="MDD9784677.1"/>
    </source>
</evidence>
<dbReference type="SUPFAM" id="SSF46955">
    <property type="entry name" value="Putative DNA-binding domain"/>
    <property type="match status" value="1"/>
</dbReference>
<gene>
    <name evidence="1" type="ORF">PVE99_20140</name>
</gene>
<proteinExistence type="predicted"/>
<reference evidence="1 2" key="1">
    <citation type="submission" date="2023-02" db="EMBL/GenBank/DDBJ databases">
        <authorList>
            <person name="Olszewska D."/>
        </authorList>
    </citation>
    <scope>NUCLEOTIDE SEQUENCE [LARGE SCALE GENOMIC DNA]</scope>
    <source>
        <strain evidence="1 2">FDU301</strain>
    </source>
</reference>
<sequence>MSEQLGYFAKQVCEKLKLNPNTLRKWAIELEENGYKFERNNKGPNGQRIYYEHDINVIAEFKVLVERTHSVENTAKLVMKRFEEGSNTEITHSVREDNERSNPVTVTFTREELEQYTRGIIEETSAKVAAEVSAQTAEAVYKKMESLIEQRDHKLVNQMNESMEQRRLEIAAAREEPTSSFWSRLFNRK</sequence>
<evidence type="ECO:0000313" key="2">
    <source>
        <dbReference type="Proteomes" id="UP001213771"/>
    </source>
</evidence>
<dbReference type="AlphaFoldDB" id="A0ABD4WWN6"/>
<dbReference type="Proteomes" id="UP001213771">
    <property type="component" value="Unassembled WGS sequence"/>
</dbReference>
<protein>
    <submittedName>
        <fullName evidence="1">MerR family transcriptional regulator</fullName>
    </submittedName>
</protein>
<dbReference type="RefSeq" id="WP_274589216.1">
    <property type="nucleotide sequence ID" value="NZ_JARAOX010000201.1"/>
</dbReference>
<dbReference type="Gene3D" id="1.10.1660.10">
    <property type="match status" value="1"/>
</dbReference>
<organism evidence="1 2">
    <name type="scientific">Priestia megaterium</name>
    <name type="common">Bacillus megaterium</name>
    <dbReference type="NCBI Taxonomy" id="1404"/>
    <lineage>
        <taxon>Bacteria</taxon>
        <taxon>Bacillati</taxon>
        <taxon>Bacillota</taxon>
        <taxon>Bacilli</taxon>
        <taxon>Bacillales</taxon>
        <taxon>Bacillaceae</taxon>
        <taxon>Priestia</taxon>
    </lineage>
</organism>
<dbReference type="EMBL" id="JARAOX010000201">
    <property type="protein sequence ID" value="MDD9784677.1"/>
    <property type="molecule type" value="Genomic_DNA"/>
</dbReference>
<dbReference type="InterPro" id="IPR009061">
    <property type="entry name" value="DNA-bd_dom_put_sf"/>
</dbReference>
<comment type="caution">
    <text evidence="1">The sequence shown here is derived from an EMBL/GenBank/DDBJ whole genome shotgun (WGS) entry which is preliminary data.</text>
</comment>
<name>A0ABD4WWN6_PRIMG</name>
<accession>A0ABD4WWN6</accession>